<dbReference type="PANTHER" id="PTHR33507">
    <property type="entry name" value="INNER MEMBRANE PROTEIN YBBJ"/>
    <property type="match status" value="1"/>
</dbReference>
<evidence type="ECO:0000259" key="8">
    <source>
        <dbReference type="Pfam" id="PF25145"/>
    </source>
</evidence>
<name>A0ABW3DAP7_9BACL</name>
<dbReference type="CDD" id="cd07021">
    <property type="entry name" value="Clp_protease_NfeD_like"/>
    <property type="match status" value="1"/>
</dbReference>
<proteinExistence type="predicted"/>
<evidence type="ECO:0000259" key="7">
    <source>
        <dbReference type="Pfam" id="PF24961"/>
    </source>
</evidence>
<evidence type="ECO:0000313" key="10">
    <source>
        <dbReference type="Proteomes" id="UP001597120"/>
    </source>
</evidence>
<reference evidence="10" key="1">
    <citation type="journal article" date="2019" name="Int. J. Syst. Evol. Microbiol.">
        <title>The Global Catalogue of Microorganisms (GCM) 10K type strain sequencing project: providing services to taxonomists for standard genome sequencing and annotation.</title>
        <authorList>
            <consortium name="The Broad Institute Genomics Platform"/>
            <consortium name="The Broad Institute Genome Sequencing Center for Infectious Disease"/>
            <person name="Wu L."/>
            <person name="Ma J."/>
        </authorList>
    </citation>
    <scope>NUCLEOTIDE SEQUENCE [LARGE SCALE GENOMIC DNA]</scope>
    <source>
        <strain evidence="10">CCUG 57263</strain>
    </source>
</reference>
<evidence type="ECO:0000256" key="1">
    <source>
        <dbReference type="ARBA" id="ARBA00004141"/>
    </source>
</evidence>
<feature type="domain" description="NfeD integral membrane" evidence="7">
    <location>
        <begin position="247"/>
        <end position="359"/>
    </location>
</feature>
<feature type="transmembrane region" description="Helical" evidence="5">
    <location>
        <begin position="344"/>
        <end position="362"/>
    </location>
</feature>
<dbReference type="InterPro" id="IPR052165">
    <property type="entry name" value="Membrane_assoc_protease"/>
</dbReference>
<feature type="transmembrane region" description="Helical" evidence="5">
    <location>
        <begin position="296"/>
        <end position="324"/>
    </location>
</feature>
<feature type="domain" description="NfeD-like C-terminal" evidence="6">
    <location>
        <begin position="390"/>
        <end position="444"/>
    </location>
</feature>
<dbReference type="PANTHER" id="PTHR33507:SF3">
    <property type="entry name" value="INNER MEMBRANE PROTEIN YBBJ"/>
    <property type="match status" value="1"/>
</dbReference>
<comment type="caution">
    <text evidence="9">The sequence shown here is derived from an EMBL/GenBank/DDBJ whole genome shotgun (WGS) entry which is preliminary data.</text>
</comment>
<feature type="domain" description="NfeD1b N-terminal" evidence="8">
    <location>
        <begin position="37"/>
        <end position="224"/>
    </location>
</feature>
<protein>
    <submittedName>
        <fullName evidence="9">Nodulation protein NfeD</fullName>
    </submittedName>
</protein>
<dbReference type="Gene3D" id="2.40.50.140">
    <property type="entry name" value="Nucleic acid-binding proteins"/>
    <property type="match status" value="1"/>
</dbReference>
<dbReference type="EMBL" id="JBHTIU010000050">
    <property type="protein sequence ID" value="MFD0870570.1"/>
    <property type="molecule type" value="Genomic_DNA"/>
</dbReference>
<feature type="transmembrane region" description="Helical" evidence="5">
    <location>
        <begin position="251"/>
        <end position="284"/>
    </location>
</feature>
<dbReference type="InterPro" id="IPR012340">
    <property type="entry name" value="NA-bd_OB-fold"/>
</dbReference>
<evidence type="ECO:0000259" key="6">
    <source>
        <dbReference type="Pfam" id="PF01957"/>
    </source>
</evidence>
<dbReference type="SUPFAM" id="SSF52096">
    <property type="entry name" value="ClpP/crotonase"/>
    <property type="match status" value="1"/>
</dbReference>
<organism evidence="9 10">
    <name type="scientific">Paenibacillus residui</name>
    <dbReference type="NCBI Taxonomy" id="629724"/>
    <lineage>
        <taxon>Bacteria</taxon>
        <taxon>Bacillati</taxon>
        <taxon>Bacillota</taxon>
        <taxon>Bacilli</taxon>
        <taxon>Bacillales</taxon>
        <taxon>Paenibacillaceae</taxon>
        <taxon>Paenibacillus</taxon>
    </lineage>
</organism>
<evidence type="ECO:0000256" key="2">
    <source>
        <dbReference type="ARBA" id="ARBA00022692"/>
    </source>
</evidence>
<evidence type="ECO:0000256" key="4">
    <source>
        <dbReference type="ARBA" id="ARBA00023136"/>
    </source>
</evidence>
<accession>A0ABW3DAP7</accession>
<gene>
    <name evidence="9" type="ORF">ACFQ03_15545</name>
</gene>
<dbReference type="InterPro" id="IPR056739">
    <property type="entry name" value="NfeD_membrane"/>
</dbReference>
<evidence type="ECO:0000313" key="9">
    <source>
        <dbReference type="EMBL" id="MFD0870570.1"/>
    </source>
</evidence>
<dbReference type="Pfam" id="PF25145">
    <property type="entry name" value="NfeD1b_N"/>
    <property type="match status" value="1"/>
</dbReference>
<dbReference type="Pfam" id="PF01957">
    <property type="entry name" value="NfeD"/>
    <property type="match status" value="1"/>
</dbReference>
<dbReference type="InterPro" id="IPR029045">
    <property type="entry name" value="ClpP/crotonase-like_dom_sf"/>
</dbReference>
<keyword evidence="4 5" id="KW-0472">Membrane</keyword>
<keyword evidence="10" id="KW-1185">Reference proteome</keyword>
<keyword evidence="2 5" id="KW-0812">Transmembrane</keyword>
<comment type="subcellular location">
    <subcellularLocation>
        <location evidence="1">Membrane</location>
        <topology evidence="1">Multi-pass membrane protein</topology>
    </subcellularLocation>
</comment>
<dbReference type="Pfam" id="PF24961">
    <property type="entry name" value="NfeD_membrane"/>
    <property type="match status" value="1"/>
</dbReference>
<keyword evidence="3 5" id="KW-1133">Transmembrane helix</keyword>
<dbReference type="Proteomes" id="UP001597120">
    <property type="component" value="Unassembled WGS sequence"/>
</dbReference>
<dbReference type="RefSeq" id="WP_150960033.1">
    <property type="nucleotide sequence ID" value="NZ_JBHTIU010000050.1"/>
</dbReference>
<evidence type="ECO:0000256" key="5">
    <source>
        <dbReference type="SAM" id="Phobius"/>
    </source>
</evidence>
<dbReference type="InterPro" id="IPR056738">
    <property type="entry name" value="NfeD1b_N"/>
</dbReference>
<evidence type="ECO:0000256" key="3">
    <source>
        <dbReference type="ARBA" id="ARBA00022989"/>
    </source>
</evidence>
<dbReference type="Gene3D" id="3.90.226.10">
    <property type="entry name" value="2-enoyl-CoA Hydratase, Chain A, domain 1"/>
    <property type="match status" value="1"/>
</dbReference>
<dbReference type="InterPro" id="IPR002810">
    <property type="entry name" value="NfeD-like_C"/>
</dbReference>
<sequence length="452" mass="48308">MLKKRIMQVVWLLPLLLMLLPFAGIHAESQPASSRAVYIIPVHQTIESGLQSFLERAFKEAHEASAQLIVLDINTLGGEITAAMEIGNLVRDSKIPTVAFVHGDAASAGTFIALNANEIVMSPGSVIGAAAIVDASGREVDNAKHISYWVESMESAAKMRGRNPVIAAGMVDKNIVVEIPEAGRTFAKGQLVSLSYDDALKAGYSEHTAATLEEVLSFKNVQEAPRIFVEPSTAENLSRILTSPVAKTLLLLIGIAGVAIELFVPGFGLPGILGALGFGLYFFSHYIAGFAGIEEIVLFVLGIILLIIEVVVPGFGLFAAAGTISLISGVVMASYNTASGLKSLGIAVIPAIILIAIFIKIFKRKGVWKKFILSEEQKNEEGYTSSSVKDHLLGKNGVALTVLRPSGTALIGEERIDVVTFGDYIDKGRKIKVTQIEGTRVVVRELNEDEIG</sequence>